<dbReference type="InterPro" id="IPR012678">
    <property type="entry name" value="Ribosomal_uL23/eL15/eS24_sf"/>
</dbReference>
<organism evidence="8 9">
    <name type="scientific">Candidatus Carbonibacillus altaicus</name>
    <dbReference type="NCBI Taxonomy" id="2163959"/>
    <lineage>
        <taxon>Bacteria</taxon>
        <taxon>Bacillati</taxon>
        <taxon>Bacillota</taxon>
        <taxon>Bacilli</taxon>
        <taxon>Bacillales</taxon>
        <taxon>Candidatus Carbonibacillus</taxon>
    </lineage>
</organism>
<dbReference type="GO" id="GO:1990904">
    <property type="term" value="C:ribonucleoprotein complex"/>
    <property type="evidence" value="ECO:0007669"/>
    <property type="project" value="UniProtKB-KW"/>
</dbReference>
<accession>A0A2R6Y2X7</accession>
<keyword evidence="3 6" id="KW-0694">RNA-binding</keyword>
<dbReference type="PROSITE" id="PS00050">
    <property type="entry name" value="RIBOSOMAL_L23"/>
    <property type="match status" value="1"/>
</dbReference>
<evidence type="ECO:0000256" key="4">
    <source>
        <dbReference type="ARBA" id="ARBA00022980"/>
    </source>
</evidence>
<keyword evidence="5 6" id="KW-0687">Ribonucleoprotein</keyword>
<comment type="function">
    <text evidence="6">One of the early assembly proteins it binds 23S rRNA. One of the proteins that surrounds the polypeptide exit tunnel on the outside of the ribosome. Forms the main docking site for trigger factor binding to the ribosome.</text>
</comment>
<dbReference type="HAMAP" id="MF_01369_B">
    <property type="entry name" value="Ribosomal_uL23_B"/>
    <property type="match status" value="1"/>
</dbReference>
<dbReference type="EMBL" id="PEBX01000015">
    <property type="protein sequence ID" value="PTQ56992.1"/>
    <property type="molecule type" value="Genomic_DNA"/>
</dbReference>
<evidence type="ECO:0000313" key="8">
    <source>
        <dbReference type="EMBL" id="PTQ56992.1"/>
    </source>
</evidence>
<name>A0A2R6Y2X7_9BACL</name>
<protein>
    <recommendedName>
        <fullName evidence="6">Large ribosomal subunit protein uL23</fullName>
    </recommendedName>
</protein>
<evidence type="ECO:0000256" key="1">
    <source>
        <dbReference type="ARBA" id="ARBA00006700"/>
    </source>
</evidence>
<dbReference type="InterPro" id="IPR001014">
    <property type="entry name" value="Ribosomal_uL23_CS"/>
</dbReference>
<dbReference type="NCBIfam" id="NF004363">
    <property type="entry name" value="PRK05738.2-4"/>
    <property type="match status" value="1"/>
</dbReference>
<reference evidence="9" key="1">
    <citation type="journal article" date="2018" name="Sci. Rep.">
        <title>Lignite coal burning seam in the remote Altai Mountains harbors a hydrogen-driven thermophilic microbial community.</title>
        <authorList>
            <person name="Kadnikov V.V."/>
            <person name="Mardanov A.V."/>
            <person name="Ivasenko D.A."/>
            <person name="Antsiferov D.V."/>
            <person name="Beletsky A.V."/>
            <person name="Karnachuk O.V."/>
            <person name="Ravin N.V."/>
        </authorList>
    </citation>
    <scope>NUCLEOTIDE SEQUENCE [LARGE SCALE GENOMIC DNA]</scope>
</reference>
<dbReference type="PANTHER" id="PTHR11620">
    <property type="entry name" value="60S RIBOSOMAL PROTEIN L23A"/>
    <property type="match status" value="1"/>
</dbReference>
<sequence length="96" mass="11180">MKHPHDIIRRPIITEETTDMMNDKVYVFEVDRRANKIEIRQAVEAIFGVKVAKVNTANVRGKKKRYGRHTGYTAQRKKAFVTLTPDSKKLEFYEGV</sequence>
<comment type="subunit">
    <text evidence="6">Part of the 50S ribosomal subunit. Contacts protein L29, and trigger factor when it is bound to the ribosome.</text>
</comment>
<dbReference type="SUPFAM" id="SSF54189">
    <property type="entry name" value="Ribosomal proteins S24e, L23 and L15e"/>
    <property type="match status" value="1"/>
</dbReference>
<comment type="caution">
    <text evidence="8">The sequence shown here is derived from an EMBL/GenBank/DDBJ whole genome shotgun (WGS) entry which is preliminary data.</text>
</comment>
<evidence type="ECO:0000256" key="3">
    <source>
        <dbReference type="ARBA" id="ARBA00022884"/>
    </source>
</evidence>
<dbReference type="InterPro" id="IPR013025">
    <property type="entry name" value="Ribosomal_uL23-like"/>
</dbReference>
<evidence type="ECO:0000256" key="5">
    <source>
        <dbReference type="ARBA" id="ARBA00023274"/>
    </source>
</evidence>
<keyword evidence="4 6" id="KW-0689">Ribosomal protein</keyword>
<dbReference type="InterPro" id="IPR012677">
    <property type="entry name" value="Nucleotide-bd_a/b_plait_sf"/>
</dbReference>
<comment type="similarity">
    <text evidence="1 6 7">Belongs to the universal ribosomal protein uL23 family.</text>
</comment>
<gene>
    <name evidence="6" type="primary">rplW</name>
    <name evidence="8" type="ORF">BSOLF_2394</name>
</gene>
<evidence type="ECO:0000256" key="7">
    <source>
        <dbReference type="RuleBase" id="RU003934"/>
    </source>
</evidence>
<dbReference type="GO" id="GO:0003735">
    <property type="term" value="F:structural constituent of ribosome"/>
    <property type="evidence" value="ECO:0007669"/>
    <property type="project" value="InterPro"/>
</dbReference>
<dbReference type="GO" id="GO:0005840">
    <property type="term" value="C:ribosome"/>
    <property type="evidence" value="ECO:0007669"/>
    <property type="project" value="UniProtKB-KW"/>
</dbReference>
<dbReference type="GO" id="GO:0019843">
    <property type="term" value="F:rRNA binding"/>
    <property type="evidence" value="ECO:0007669"/>
    <property type="project" value="UniProtKB-UniRule"/>
</dbReference>
<dbReference type="Pfam" id="PF00276">
    <property type="entry name" value="Ribosomal_L23"/>
    <property type="match status" value="1"/>
</dbReference>
<keyword evidence="2 6" id="KW-0699">rRNA-binding</keyword>
<evidence type="ECO:0000256" key="2">
    <source>
        <dbReference type="ARBA" id="ARBA00022730"/>
    </source>
</evidence>
<dbReference type="AlphaFoldDB" id="A0A2R6Y2X7"/>
<evidence type="ECO:0000313" key="9">
    <source>
        <dbReference type="Proteomes" id="UP000244338"/>
    </source>
</evidence>
<dbReference type="GO" id="GO:0006412">
    <property type="term" value="P:translation"/>
    <property type="evidence" value="ECO:0007669"/>
    <property type="project" value="UniProtKB-UniRule"/>
</dbReference>
<proteinExistence type="inferred from homology"/>
<dbReference type="FunFam" id="3.30.70.330:FF:000001">
    <property type="entry name" value="50S ribosomal protein L23"/>
    <property type="match status" value="1"/>
</dbReference>
<dbReference type="Proteomes" id="UP000244338">
    <property type="component" value="Unassembled WGS sequence"/>
</dbReference>
<dbReference type="Gene3D" id="3.30.70.330">
    <property type="match status" value="1"/>
</dbReference>
<evidence type="ECO:0000256" key="6">
    <source>
        <dbReference type="HAMAP-Rule" id="MF_01369"/>
    </source>
</evidence>